<gene>
    <name evidence="2" type="ORF">HMF3257_35715</name>
</gene>
<reference evidence="2 3" key="1">
    <citation type="submission" date="2018-06" db="EMBL/GenBank/DDBJ databases">
        <title>Spirosoma sp. HMF3257 Genome sequencing and assembly.</title>
        <authorList>
            <person name="Kang H."/>
            <person name="Cha I."/>
            <person name="Kim H."/>
            <person name="Kang J."/>
            <person name="Joh K."/>
        </authorList>
    </citation>
    <scope>NUCLEOTIDE SEQUENCE [LARGE SCALE GENOMIC DNA]</scope>
    <source>
        <strain evidence="2 3">HMF3257</strain>
    </source>
</reference>
<dbReference type="EMBL" id="QLII01000001">
    <property type="protein sequence ID" value="RAI78739.1"/>
    <property type="molecule type" value="Genomic_DNA"/>
</dbReference>
<dbReference type="Proteomes" id="UP000249016">
    <property type="component" value="Unassembled WGS sequence"/>
</dbReference>
<sequence>MRYLMPNPSELTGGDSSQVPTGMENDPTADEEVINQQDSHSLQESYPEPVSSDQPASGDAQPAKIAPDDLADSIAYALDGSGPGPTNAKPNVSGHKVITEGITGAGPQEEEEALGV</sequence>
<accession>A0A327NWF2</accession>
<evidence type="ECO:0000313" key="2">
    <source>
        <dbReference type="EMBL" id="RAI78739.1"/>
    </source>
</evidence>
<protein>
    <submittedName>
        <fullName evidence="2">Uncharacterized protein</fullName>
    </submittedName>
</protein>
<name>A0A327NWF2_9BACT</name>
<keyword evidence="3" id="KW-1185">Reference proteome</keyword>
<feature type="region of interest" description="Disordered" evidence="1">
    <location>
        <begin position="1"/>
        <end position="116"/>
    </location>
</feature>
<evidence type="ECO:0000256" key="1">
    <source>
        <dbReference type="SAM" id="MobiDB-lite"/>
    </source>
</evidence>
<organism evidence="2 3">
    <name type="scientific">Spirosoma telluris</name>
    <dbReference type="NCBI Taxonomy" id="2183553"/>
    <lineage>
        <taxon>Bacteria</taxon>
        <taxon>Pseudomonadati</taxon>
        <taxon>Bacteroidota</taxon>
        <taxon>Cytophagia</taxon>
        <taxon>Cytophagales</taxon>
        <taxon>Cytophagaceae</taxon>
        <taxon>Spirosoma</taxon>
    </lineage>
</organism>
<feature type="compositionally biased region" description="Polar residues" evidence="1">
    <location>
        <begin position="34"/>
        <end position="44"/>
    </location>
</feature>
<proteinExistence type="predicted"/>
<evidence type="ECO:0000313" key="3">
    <source>
        <dbReference type="Proteomes" id="UP000249016"/>
    </source>
</evidence>
<dbReference type="AlphaFoldDB" id="A0A327NWF2"/>
<dbReference type="OrthoDB" id="962816at2"/>
<comment type="caution">
    <text evidence="2">The sequence shown here is derived from an EMBL/GenBank/DDBJ whole genome shotgun (WGS) entry which is preliminary data.</text>
</comment>